<evidence type="ECO:0000259" key="2">
    <source>
        <dbReference type="PROSITE" id="PS52029"/>
    </source>
</evidence>
<protein>
    <submittedName>
        <fullName evidence="3">L,D-transpeptidase</fullName>
    </submittedName>
</protein>
<evidence type="ECO:0000256" key="1">
    <source>
        <dbReference type="PROSITE-ProRule" id="PRU01373"/>
    </source>
</evidence>
<feature type="active site" description="Proton donor/acceptor" evidence="1">
    <location>
        <position position="137"/>
    </location>
</feature>
<dbReference type="PROSITE" id="PS52029">
    <property type="entry name" value="LD_TPASE"/>
    <property type="match status" value="1"/>
</dbReference>
<feature type="active site" description="Nucleophile" evidence="1">
    <location>
        <position position="149"/>
    </location>
</feature>
<sequence length="175" mass="19363">MSKAHDLIVFQGSDGWVAEFGDQRFRCAIGSGGVVPAADKREGDGATPAGRLPMRRLFFRPDRGAPPPCRIDCRALEPDDGWCDDPDHPEYNRLVKLPFEASREELWRADELYDLIVVLGHNDSPPQPYLGSAIFLHCAKPDYTPTLGCVALRRPDLEIVLAGITPESAVEVHQD</sequence>
<keyword evidence="1" id="KW-0133">Cell shape</keyword>
<dbReference type="Pfam" id="PF03734">
    <property type="entry name" value="YkuD"/>
    <property type="match status" value="1"/>
</dbReference>
<keyword evidence="1" id="KW-0961">Cell wall biogenesis/degradation</keyword>
<evidence type="ECO:0000313" key="3">
    <source>
        <dbReference type="EMBL" id="MFC4351795.1"/>
    </source>
</evidence>
<gene>
    <name evidence="3" type="ORF">ACFOW6_09600</name>
</gene>
<comment type="caution">
    <text evidence="3">The sequence shown here is derived from an EMBL/GenBank/DDBJ whole genome shotgun (WGS) entry which is preliminary data.</text>
</comment>
<name>A0ABV8ULM7_9PROT</name>
<keyword evidence="1" id="KW-0573">Peptidoglycan synthesis</keyword>
<dbReference type="EMBL" id="JBHSCW010000004">
    <property type="protein sequence ID" value="MFC4351795.1"/>
    <property type="molecule type" value="Genomic_DNA"/>
</dbReference>
<accession>A0ABV8ULM7</accession>
<reference evidence="4" key="1">
    <citation type="journal article" date="2019" name="Int. J. Syst. Evol. Microbiol.">
        <title>The Global Catalogue of Microorganisms (GCM) 10K type strain sequencing project: providing services to taxonomists for standard genome sequencing and annotation.</title>
        <authorList>
            <consortium name="The Broad Institute Genomics Platform"/>
            <consortium name="The Broad Institute Genome Sequencing Center for Infectious Disease"/>
            <person name="Wu L."/>
            <person name="Ma J."/>
        </authorList>
    </citation>
    <scope>NUCLEOTIDE SEQUENCE [LARGE SCALE GENOMIC DNA]</scope>
    <source>
        <strain evidence="4">CECT 8472</strain>
    </source>
</reference>
<organism evidence="3 4">
    <name type="scientific">Fodinicurvata halophila</name>
    <dbReference type="NCBI Taxonomy" id="1419723"/>
    <lineage>
        <taxon>Bacteria</taxon>
        <taxon>Pseudomonadati</taxon>
        <taxon>Pseudomonadota</taxon>
        <taxon>Alphaproteobacteria</taxon>
        <taxon>Rhodospirillales</taxon>
        <taxon>Rhodovibrionaceae</taxon>
        <taxon>Fodinicurvata</taxon>
    </lineage>
</organism>
<dbReference type="PANTHER" id="PTHR38589">
    <property type="entry name" value="BLR0621 PROTEIN"/>
    <property type="match status" value="1"/>
</dbReference>
<dbReference type="Proteomes" id="UP001595799">
    <property type="component" value="Unassembled WGS sequence"/>
</dbReference>
<evidence type="ECO:0000313" key="4">
    <source>
        <dbReference type="Proteomes" id="UP001595799"/>
    </source>
</evidence>
<dbReference type="RefSeq" id="WP_382422142.1">
    <property type="nucleotide sequence ID" value="NZ_JBHSCW010000004.1"/>
</dbReference>
<keyword evidence="4" id="KW-1185">Reference proteome</keyword>
<dbReference type="InterPro" id="IPR005490">
    <property type="entry name" value="LD_TPept_cat_dom"/>
</dbReference>
<proteinExistence type="predicted"/>
<dbReference type="PANTHER" id="PTHR38589:SF1">
    <property type="entry name" value="BLR0621 PROTEIN"/>
    <property type="match status" value="1"/>
</dbReference>
<feature type="domain" description="L,D-TPase catalytic" evidence="2">
    <location>
        <begin position="1"/>
        <end position="173"/>
    </location>
</feature>
<comment type="pathway">
    <text evidence="1">Cell wall biogenesis; peptidoglycan biosynthesis.</text>
</comment>